<proteinExistence type="predicted"/>
<name>A0ABU4BB54_9NOCA</name>
<sequence>MNDGRRSAPVASPVVGSLLVVLLAGCSGGDVTPRVDEVSASTNYTTVTGSVVVGDPFAVPGPSAPSTAVIPPVAELPPSLDGARYPEISPVGVTDVVFGGSSAVEYRLAGNGPVSYTVRYVDEAVRYATSEPVAVPGKSVLQVDLSGTSTESDDSVSAYAGPERVRNDPGSAVVSVDFLADPGGISQSFIGVGTDRPEFTVTTTESPAAVIVTIAS</sequence>
<reference evidence="2 3" key="1">
    <citation type="submission" date="2023-10" db="EMBL/GenBank/DDBJ databases">
        <title>Development of a sustainable strategy for remediation of hydrocarbon-contaminated territories based on the waste exchange concept.</title>
        <authorList>
            <person name="Krivoruchko A."/>
        </authorList>
    </citation>
    <scope>NUCLEOTIDE SEQUENCE [LARGE SCALE GENOMIC DNA]</scope>
    <source>
        <strain evidence="2 3">IEGM 1323</strain>
    </source>
</reference>
<organism evidence="2 3">
    <name type="scientific">Rhodococcoides yunnanense</name>
    <dbReference type="NCBI Taxonomy" id="278209"/>
    <lineage>
        <taxon>Bacteria</taxon>
        <taxon>Bacillati</taxon>
        <taxon>Actinomycetota</taxon>
        <taxon>Actinomycetes</taxon>
        <taxon>Mycobacteriales</taxon>
        <taxon>Nocardiaceae</taxon>
        <taxon>Rhodococcoides</taxon>
    </lineage>
</organism>
<dbReference type="EMBL" id="JAWLJX010000002">
    <property type="protein sequence ID" value="MDV6261430.1"/>
    <property type="molecule type" value="Genomic_DNA"/>
</dbReference>
<dbReference type="PROSITE" id="PS51257">
    <property type="entry name" value="PROKAR_LIPOPROTEIN"/>
    <property type="match status" value="1"/>
</dbReference>
<dbReference type="RefSeq" id="WP_317564041.1">
    <property type="nucleotide sequence ID" value="NZ_JAWLJX010000002.1"/>
</dbReference>
<dbReference type="Pfam" id="PF24837">
    <property type="entry name" value="AMIN-like"/>
    <property type="match status" value="1"/>
</dbReference>
<comment type="caution">
    <text evidence="2">The sequence shown here is derived from an EMBL/GenBank/DDBJ whole genome shotgun (WGS) entry which is preliminary data.</text>
</comment>
<feature type="domain" description="AMIN-like" evidence="1">
    <location>
        <begin position="108"/>
        <end position="215"/>
    </location>
</feature>
<dbReference type="InterPro" id="IPR056303">
    <property type="entry name" value="AMIN-like"/>
</dbReference>
<gene>
    <name evidence="2" type="ORF">R3P96_08750</name>
</gene>
<evidence type="ECO:0000313" key="3">
    <source>
        <dbReference type="Proteomes" id="UP001185755"/>
    </source>
</evidence>
<protein>
    <recommendedName>
        <fullName evidence="1">AMIN-like domain-containing protein</fullName>
    </recommendedName>
</protein>
<accession>A0ABU4BB54</accession>
<evidence type="ECO:0000259" key="1">
    <source>
        <dbReference type="Pfam" id="PF24837"/>
    </source>
</evidence>
<evidence type="ECO:0000313" key="2">
    <source>
        <dbReference type="EMBL" id="MDV6261430.1"/>
    </source>
</evidence>
<dbReference type="Proteomes" id="UP001185755">
    <property type="component" value="Unassembled WGS sequence"/>
</dbReference>
<keyword evidence="3" id="KW-1185">Reference proteome</keyword>